<feature type="region of interest" description="Disordered" evidence="1">
    <location>
        <begin position="115"/>
        <end position="152"/>
    </location>
</feature>
<comment type="caution">
    <text evidence="3">The sequence shown here is derived from an EMBL/GenBank/DDBJ whole genome shotgun (WGS) entry which is preliminary data.</text>
</comment>
<dbReference type="EMBL" id="JAHFZB010000021">
    <property type="protein sequence ID" value="KAK6477419.1"/>
    <property type="molecule type" value="Genomic_DNA"/>
</dbReference>
<dbReference type="Gene3D" id="1.10.10.60">
    <property type="entry name" value="Homeodomain-like"/>
    <property type="match status" value="1"/>
</dbReference>
<evidence type="ECO:0000259" key="2">
    <source>
        <dbReference type="Pfam" id="PF13837"/>
    </source>
</evidence>
<accession>A0ABR0YY79</accession>
<feature type="non-terminal residue" evidence="3">
    <location>
        <position position="1"/>
    </location>
</feature>
<feature type="compositionally biased region" description="Low complexity" evidence="1">
    <location>
        <begin position="124"/>
        <end position="134"/>
    </location>
</feature>
<proteinExistence type="predicted"/>
<protein>
    <recommendedName>
        <fullName evidence="2">Myb/SANT-like DNA-binding domain-containing protein</fullName>
    </recommendedName>
</protein>
<evidence type="ECO:0000313" key="4">
    <source>
        <dbReference type="Proteomes" id="UP001369086"/>
    </source>
</evidence>
<dbReference type="Pfam" id="PF13837">
    <property type="entry name" value="Myb_DNA-bind_4"/>
    <property type="match status" value="1"/>
</dbReference>
<dbReference type="PANTHER" id="PTHR47595:SF1">
    <property type="entry name" value="MYB_SANT-LIKE DNA-BINDING DOMAIN-CONTAINING PROTEIN"/>
    <property type="match status" value="1"/>
</dbReference>
<dbReference type="Proteomes" id="UP001369086">
    <property type="component" value="Unassembled WGS sequence"/>
</dbReference>
<reference evidence="3 4" key="1">
    <citation type="submission" date="2021-05" db="EMBL/GenBank/DDBJ databases">
        <authorList>
            <person name="Zahm M."/>
            <person name="Klopp C."/>
            <person name="Cabau C."/>
            <person name="Kuhl H."/>
            <person name="Suciu R."/>
            <person name="Ciorpac M."/>
            <person name="Holostenco D."/>
            <person name="Gessner J."/>
            <person name="Wuertz S."/>
            <person name="Hohne C."/>
            <person name="Stock M."/>
            <person name="Gislard M."/>
            <person name="Lluch J."/>
            <person name="Milhes M."/>
            <person name="Lampietro C."/>
            <person name="Lopez Roques C."/>
            <person name="Donnadieu C."/>
            <person name="Du K."/>
            <person name="Schartl M."/>
            <person name="Guiguen Y."/>
        </authorList>
    </citation>
    <scope>NUCLEOTIDE SEQUENCE [LARGE SCALE GENOMIC DNA]</scope>
    <source>
        <strain evidence="3">Hh-F2</strain>
        <tissue evidence="3">Blood</tissue>
    </source>
</reference>
<sequence>WTHAATLLLIEQVRINQEQFHKPGQKKRVWDKIAFNIQEVGYSFVNSLICDKKWRNLKRTYKTVSGNNNKTGRGKKSWEYFDVMHGILGRDPAITPVAVFQMMLLQQKTQPSAAVASLEPQAGPSVSTPSSASPNTPPKSKRRTSQSSPPSWFKKFANERKEDSNEKFNKLIEIDNKQLEILNERNNLLRDFTNILKENLRK</sequence>
<dbReference type="InterPro" id="IPR044822">
    <property type="entry name" value="Myb_DNA-bind_4"/>
</dbReference>
<gene>
    <name evidence="3" type="ORF">HHUSO_G22372</name>
</gene>
<name>A0ABR0YY79_HUSHU</name>
<dbReference type="PANTHER" id="PTHR47595">
    <property type="entry name" value="HEAT SHOCK 70 KDA PROTEIN 14"/>
    <property type="match status" value="1"/>
</dbReference>
<feature type="domain" description="Myb/SANT-like DNA-binding" evidence="2">
    <location>
        <begin position="1"/>
        <end position="85"/>
    </location>
</feature>
<organism evidence="3 4">
    <name type="scientific">Huso huso</name>
    <name type="common">Beluga</name>
    <name type="synonym">Acipenser huso</name>
    <dbReference type="NCBI Taxonomy" id="61971"/>
    <lineage>
        <taxon>Eukaryota</taxon>
        <taxon>Metazoa</taxon>
        <taxon>Chordata</taxon>
        <taxon>Craniata</taxon>
        <taxon>Vertebrata</taxon>
        <taxon>Euteleostomi</taxon>
        <taxon>Actinopterygii</taxon>
        <taxon>Chondrostei</taxon>
        <taxon>Acipenseriformes</taxon>
        <taxon>Acipenseridae</taxon>
        <taxon>Huso</taxon>
    </lineage>
</organism>
<evidence type="ECO:0000256" key="1">
    <source>
        <dbReference type="SAM" id="MobiDB-lite"/>
    </source>
</evidence>
<keyword evidence="4" id="KW-1185">Reference proteome</keyword>
<evidence type="ECO:0000313" key="3">
    <source>
        <dbReference type="EMBL" id="KAK6477419.1"/>
    </source>
</evidence>